<evidence type="ECO:0000256" key="7">
    <source>
        <dbReference type="HAMAP-Rule" id="MF_02065"/>
    </source>
</evidence>
<dbReference type="Proteomes" id="UP000034752">
    <property type="component" value="Unassembled WGS sequence"/>
</dbReference>
<feature type="transmembrane region" description="Helical" evidence="7">
    <location>
        <begin position="7"/>
        <end position="28"/>
    </location>
</feature>
<proteinExistence type="inferred from homology"/>
<keyword evidence="5 7" id="KW-0456">Lyase</keyword>
<keyword evidence="1 7" id="KW-1003">Cell membrane</keyword>
<protein>
    <recommendedName>
        <fullName evidence="7">Endolytic murein transglycosylase</fullName>
        <ecNumber evidence="7">4.2.2.29</ecNumber>
    </recommendedName>
    <alternativeName>
        <fullName evidence="7">Peptidoglycan lytic transglycosylase</fullName>
    </alternativeName>
    <alternativeName>
        <fullName evidence="7">Peptidoglycan polymerization terminase</fullName>
    </alternativeName>
</protein>
<evidence type="ECO:0000256" key="2">
    <source>
        <dbReference type="ARBA" id="ARBA00022692"/>
    </source>
</evidence>
<dbReference type="Pfam" id="PF02618">
    <property type="entry name" value="YceG"/>
    <property type="match status" value="1"/>
</dbReference>
<accession>A0A0G1I0Q6</accession>
<dbReference type="AlphaFoldDB" id="A0A0G1I0Q6"/>
<comment type="subcellular location">
    <subcellularLocation>
        <location evidence="7">Cell membrane</location>
        <topology evidence="7">Single-pass membrane protein</topology>
    </subcellularLocation>
</comment>
<sequence length="328" mass="36706">MKRIGWFYLGGGLLIVGLCSGFYFWLFAPISRAGTPQLFTVQSAESITSIARRLEEGQLIRSAWGFKAYLKISGKVVVQPGTYEISTKDSLIKIANLIASGDTTNVTLTIPEGYTLAQIAEQVGQKNIADAAEFTRLVKDFPPDYEFLKVRPTGQTSLEGFLFPDTYRLIKGNPTLAIQQILDNFSSKYTTDIKPKLGDKNLYEIITVASLIEREVKTTEDMVMVSGVIYNRLKIGMKLDIDATVRFIINNWKDPLTRDDLSVDSPYNTRRYAGLPPGPICNPGLAAIEAALQPADHDYYYYLTDYDGVTHYAKTLAEHNQNKLQYLL</sequence>
<dbReference type="PANTHER" id="PTHR30518">
    <property type="entry name" value="ENDOLYTIC MUREIN TRANSGLYCOSYLASE"/>
    <property type="match status" value="1"/>
</dbReference>
<dbReference type="EC" id="4.2.2.29" evidence="7"/>
<comment type="catalytic activity">
    <reaction evidence="7">
        <text>a peptidoglycan chain = a peptidoglycan chain with N-acetyl-1,6-anhydromuramyl-[peptide] at the reducing end + a peptidoglycan chain with N-acetylglucosamine at the non-reducing end.</text>
        <dbReference type="EC" id="4.2.2.29"/>
    </reaction>
</comment>
<dbReference type="GO" id="GO:0009252">
    <property type="term" value="P:peptidoglycan biosynthetic process"/>
    <property type="evidence" value="ECO:0007669"/>
    <property type="project" value="UniProtKB-UniRule"/>
</dbReference>
<gene>
    <name evidence="7" type="primary">mltG</name>
    <name evidence="8" type="ORF">VE96_C0004G0018</name>
</gene>
<evidence type="ECO:0000256" key="4">
    <source>
        <dbReference type="ARBA" id="ARBA00023136"/>
    </source>
</evidence>
<dbReference type="EMBL" id="LCIJ01000004">
    <property type="protein sequence ID" value="KKT53006.1"/>
    <property type="molecule type" value="Genomic_DNA"/>
</dbReference>
<dbReference type="CDD" id="cd08010">
    <property type="entry name" value="MltG_like"/>
    <property type="match status" value="1"/>
</dbReference>
<keyword evidence="2 7" id="KW-0812">Transmembrane</keyword>
<dbReference type="NCBIfam" id="TIGR00247">
    <property type="entry name" value="endolytic transglycosylase MltG"/>
    <property type="match status" value="1"/>
</dbReference>
<dbReference type="PANTHER" id="PTHR30518:SF2">
    <property type="entry name" value="ENDOLYTIC MUREIN TRANSGLYCOSYLASE"/>
    <property type="match status" value="1"/>
</dbReference>
<keyword evidence="3 7" id="KW-1133">Transmembrane helix</keyword>
<evidence type="ECO:0000256" key="1">
    <source>
        <dbReference type="ARBA" id="ARBA00022475"/>
    </source>
</evidence>
<dbReference type="PATRIC" id="fig|1620410.3.peg.95"/>
<evidence type="ECO:0000256" key="5">
    <source>
        <dbReference type="ARBA" id="ARBA00023239"/>
    </source>
</evidence>
<dbReference type="InterPro" id="IPR003770">
    <property type="entry name" value="MLTG-like"/>
</dbReference>
<evidence type="ECO:0000256" key="3">
    <source>
        <dbReference type="ARBA" id="ARBA00022989"/>
    </source>
</evidence>
<comment type="caution">
    <text evidence="8">The sequence shown here is derived from an EMBL/GenBank/DDBJ whole genome shotgun (WGS) entry which is preliminary data.</text>
</comment>
<keyword evidence="4 7" id="KW-0472">Membrane</keyword>
<comment type="function">
    <text evidence="7">Functions as a peptidoglycan terminase that cleaves nascent peptidoglycan strands endolytically to terminate their elongation.</text>
</comment>
<dbReference type="HAMAP" id="MF_02065">
    <property type="entry name" value="MltG"/>
    <property type="match status" value="1"/>
</dbReference>
<organism evidence="8 9">
    <name type="scientific">candidate division Kazan bacterium GW2011_GWA1_44_22</name>
    <dbReference type="NCBI Taxonomy" id="1620410"/>
    <lineage>
        <taxon>Bacteria</taxon>
        <taxon>Bacteria division Kazan-3B-28</taxon>
    </lineage>
</organism>
<evidence type="ECO:0000313" key="9">
    <source>
        <dbReference type="Proteomes" id="UP000034752"/>
    </source>
</evidence>
<evidence type="ECO:0000256" key="6">
    <source>
        <dbReference type="ARBA" id="ARBA00023316"/>
    </source>
</evidence>
<feature type="site" description="Important for catalytic activity" evidence="7">
    <location>
        <position position="215"/>
    </location>
</feature>
<comment type="similarity">
    <text evidence="7">Belongs to the transglycosylase MltG family.</text>
</comment>
<name>A0A0G1I0Q6_UNCK3</name>
<evidence type="ECO:0000313" key="8">
    <source>
        <dbReference type="EMBL" id="KKT53006.1"/>
    </source>
</evidence>
<dbReference type="GO" id="GO:0005886">
    <property type="term" value="C:plasma membrane"/>
    <property type="evidence" value="ECO:0007669"/>
    <property type="project" value="UniProtKB-SubCell"/>
</dbReference>
<reference evidence="8 9" key="1">
    <citation type="journal article" date="2015" name="Nature">
        <title>rRNA introns, odd ribosomes, and small enigmatic genomes across a large radiation of phyla.</title>
        <authorList>
            <person name="Brown C.T."/>
            <person name="Hug L.A."/>
            <person name="Thomas B.C."/>
            <person name="Sharon I."/>
            <person name="Castelle C.J."/>
            <person name="Singh A."/>
            <person name="Wilkins M.J."/>
            <person name="Williams K.H."/>
            <person name="Banfield J.F."/>
        </authorList>
    </citation>
    <scope>NUCLEOTIDE SEQUENCE [LARGE SCALE GENOMIC DNA]</scope>
</reference>
<keyword evidence="6 7" id="KW-0961">Cell wall biogenesis/degradation</keyword>
<dbReference type="GO" id="GO:0008932">
    <property type="term" value="F:lytic endotransglycosylase activity"/>
    <property type="evidence" value="ECO:0007669"/>
    <property type="project" value="UniProtKB-UniRule"/>
</dbReference>
<dbReference type="GO" id="GO:0071555">
    <property type="term" value="P:cell wall organization"/>
    <property type="evidence" value="ECO:0007669"/>
    <property type="project" value="UniProtKB-KW"/>
</dbReference>
<dbReference type="Gene3D" id="3.30.1490.480">
    <property type="entry name" value="Endolytic murein transglycosylase"/>
    <property type="match status" value="1"/>
</dbReference>